<feature type="region of interest" description="Disordered" evidence="3">
    <location>
        <begin position="385"/>
        <end position="407"/>
    </location>
</feature>
<dbReference type="RefSeq" id="WP_165244069.1">
    <property type="nucleotide sequence ID" value="NZ_JAAKZV010000277.1"/>
</dbReference>
<keyword evidence="1" id="KW-0560">Oxidoreductase</keyword>
<dbReference type="Proteomes" id="UP000481583">
    <property type="component" value="Unassembled WGS sequence"/>
</dbReference>
<sequence>MNEPHAVVIGAGIGGLTAAAALHRAGWRVTVAERAASLEPVGAGLAVAPNGQRALDTLGLGDPVRDQAAWQGSGGLRTPGGRWLARTDTSAAAERFGGSIAMVHRATLIDLLAAQIPQGAVQLGVTANLIDPGAGDRQAAVELGGERVAADLVVAADGVNSAVRARLFPDHPGPAYAGFTAWRIVVPAPDMPFVPHETWGRGEMWGSQPLKDGRVYAYGTAGVPEGGRSPDGEKQELLRRFGSWHAPIPQLIAAAREDEVLRNDVRHLRTPLAAYHRGRTALIGDAAHAMPPSLGQGGNQALEDAVVLAHHIATGATPVPDALAAYTRDRLPRTQQIARRSAQAGRATTLRAAPAVTVRNALIAAVARLGPGLMLRSMDGIADWRPPGPGAGGGPYAASSRSDGTGG</sequence>
<feature type="domain" description="FAD-binding" evidence="4">
    <location>
        <begin position="6"/>
        <end position="341"/>
    </location>
</feature>
<evidence type="ECO:0000313" key="6">
    <source>
        <dbReference type="Proteomes" id="UP000481583"/>
    </source>
</evidence>
<keyword evidence="2" id="KW-0503">Monooxygenase</keyword>
<dbReference type="Pfam" id="PF01494">
    <property type="entry name" value="FAD_binding_3"/>
    <property type="match status" value="1"/>
</dbReference>
<dbReference type="Gene3D" id="3.50.50.60">
    <property type="entry name" value="FAD/NAD(P)-binding domain"/>
    <property type="match status" value="1"/>
</dbReference>
<protein>
    <submittedName>
        <fullName evidence="5">NAD(P)-binding protein</fullName>
    </submittedName>
</protein>
<dbReference type="PANTHER" id="PTHR13789">
    <property type="entry name" value="MONOOXYGENASE"/>
    <property type="match status" value="1"/>
</dbReference>
<accession>A0A6G4UAM0</accession>
<proteinExistence type="predicted"/>
<dbReference type="GO" id="GO:0004497">
    <property type="term" value="F:monooxygenase activity"/>
    <property type="evidence" value="ECO:0007669"/>
    <property type="project" value="UniProtKB-KW"/>
</dbReference>
<dbReference type="AlphaFoldDB" id="A0A6G4UAM0"/>
<dbReference type="InterPro" id="IPR050493">
    <property type="entry name" value="FAD-dep_Monooxygenase_BioMet"/>
</dbReference>
<dbReference type="GO" id="GO:0071949">
    <property type="term" value="F:FAD binding"/>
    <property type="evidence" value="ECO:0007669"/>
    <property type="project" value="InterPro"/>
</dbReference>
<evidence type="ECO:0000256" key="2">
    <source>
        <dbReference type="ARBA" id="ARBA00023033"/>
    </source>
</evidence>
<dbReference type="SUPFAM" id="SSF51905">
    <property type="entry name" value="FAD/NAD(P)-binding domain"/>
    <property type="match status" value="1"/>
</dbReference>
<dbReference type="PANTHER" id="PTHR13789:SF309">
    <property type="entry name" value="PUTATIVE (AFU_ORTHOLOGUE AFUA_6G14510)-RELATED"/>
    <property type="match status" value="1"/>
</dbReference>
<evidence type="ECO:0000256" key="1">
    <source>
        <dbReference type="ARBA" id="ARBA00023002"/>
    </source>
</evidence>
<dbReference type="InterPro" id="IPR002938">
    <property type="entry name" value="FAD-bd"/>
</dbReference>
<keyword evidence="6" id="KW-1185">Reference proteome</keyword>
<evidence type="ECO:0000259" key="4">
    <source>
        <dbReference type="Pfam" id="PF01494"/>
    </source>
</evidence>
<dbReference type="EMBL" id="JAAKZV010000277">
    <property type="protein sequence ID" value="NGN69279.1"/>
    <property type="molecule type" value="Genomic_DNA"/>
</dbReference>
<dbReference type="PRINTS" id="PR00420">
    <property type="entry name" value="RNGMNOXGNASE"/>
</dbReference>
<organism evidence="5 6">
    <name type="scientific">Streptomyces coryli</name>
    <dbReference type="NCBI Taxonomy" id="1128680"/>
    <lineage>
        <taxon>Bacteria</taxon>
        <taxon>Bacillati</taxon>
        <taxon>Actinomycetota</taxon>
        <taxon>Actinomycetes</taxon>
        <taxon>Kitasatosporales</taxon>
        <taxon>Streptomycetaceae</taxon>
        <taxon>Streptomyces</taxon>
    </lineage>
</organism>
<dbReference type="InterPro" id="IPR036188">
    <property type="entry name" value="FAD/NAD-bd_sf"/>
</dbReference>
<gene>
    <name evidence="5" type="ORF">G5C51_36010</name>
</gene>
<comment type="caution">
    <text evidence="5">The sequence shown here is derived from an EMBL/GenBank/DDBJ whole genome shotgun (WGS) entry which is preliminary data.</text>
</comment>
<evidence type="ECO:0000256" key="3">
    <source>
        <dbReference type="SAM" id="MobiDB-lite"/>
    </source>
</evidence>
<evidence type="ECO:0000313" key="5">
    <source>
        <dbReference type="EMBL" id="NGN69279.1"/>
    </source>
</evidence>
<reference evidence="5 6" key="1">
    <citation type="submission" date="2020-02" db="EMBL/GenBank/DDBJ databases">
        <title>Whole-genome analyses of novel actinobacteria.</title>
        <authorList>
            <person name="Sahin N."/>
        </authorList>
    </citation>
    <scope>NUCLEOTIDE SEQUENCE [LARGE SCALE GENOMIC DNA]</scope>
    <source>
        <strain evidence="5 6">A7024</strain>
    </source>
</reference>
<name>A0A6G4UAM0_9ACTN</name>